<reference evidence="3" key="1">
    <citation type="journal article" date="2019" name="Int. J. Syst. Evol. Microbiol.">
        <title>The Global Catalogue of Microorganisms (GCM) 10K type strain sequencing project: providing services to taxonomists for standard genome sequencing and annotation.</title>
        <authorList>
            <consortium name="The Broad Institute Genomics Platform"/>
            <consortium name="The Broad Institute Genome Sequencing Center for Infectious Disease"/>
            <person name="Wu L."/>
            <person name="Ma J."/>
        </authorList>
    </citation>
    <scope>NUCLEOTIDE SEQUENCE [LARGE SCALE GENOMIC DNA]</scope>
    <source>
        <strain evidence="3">CGMCC 4.1469</strain>
    </source>
</reference>
<evidence type="ECO:0000313" key="2">
    <source>
        <dbReference type="EMBL" id="MFC5885863.1"/>
    </source>
</evidence>
<accession>A0ABW1EXR9</accession>
<protein>
    <recommendedName>
        <fullName evidence="4">ESX-1 secretion-associated protein</fullName>
    </recommendedName>
</protein>
<sequence>MVFPDFTTGPVSPASPPGAPRNPAPDTVVPISAPGTSPFAAGPTPSPSPGPAPTLPTTRLDHPYELGASAGIARQIATDLDNANGKGGNNLAEHASGAAVKIRGFAFGGALTSCTERWLQQCKSLHDKLTGTADKLDATQRNYQANEHSTAGQFGH</sequence>
<proteinExistence type="predicted"/>
<name>A0ABW1EXR9_9ACTN</name>
<dbReference type="EMBL" id="JBHSOD010000012">
    <property type="protein sequence ID" value="MFC5885863.1"/>
    <property type="molecule type" value="Genomic_DNA"/>
</dbReference>
<feature type="region of interest" description="Disordered" evidence="1">
    <location>
        <begin position="1"/>
        <end position="62"/>
    </location>
</feature>
<feature type="compositionally biased region" description="Pro residues" evidence="1">
    <location>
        <begin position="13"/>
        <end position="23"/>
    </location>
</feature>
<organism evidence="2 3">
    <name type="scientific">Kitasatospora aburaviensis</name>
    <dbReference type="NCBI Taxonomy" id="67265"/>
    <lineage>
        <taxon>Bacteria</taxon>
        <taxon>Bacillati</taxon>
        <taxon>Actinomycetota</taxon>
        <taxon>Actinomycetes</taxon>
        <taxon>Kitasatosporales</taxon>
        <taxon>Streptomycetaceae</taxon>
        <taxon>Kitasatospora</taxon>
    </lineage>
</organism>
<evidence type="ECO:0000313" key="3">
    <source>
        <dbReference type="Proteomes" id="UP001596067"/>
    </source>
</evidence>
<evidence type="ECO:0008006" key="4">
    <source>
        <dbReference type="Google" id="ProtNLM"/>
    </source>
</evidence>
<evidence type="ECO:0000256" key="1">
    <source>
        <dbReference type="SAM" id="MobiDB-lite"/>
    </source>
</evidence>
<comment type="caution">
    <text evidence="2">The sequence shown here is derived from an EMBL/GenBank/DDBJ whole genome shotgun (WGS) entry which is preliminary data.</text>
</comment>
<gene>
    <name evidence="2" type="ORF">ACFP0N_12875</name>
</gene>
<keyword evidence="3" id="KW-1185">Reference proteome</keyword>
<dbReference type="Proteomes" id="UP001596067">
    <property type="component" value="Unassembled WGS sequence"/>
</dbReference>
<feature type="compositionally biased region" description="Pro residues" evidence="1">
    <location>
        <begin position="44"/>
        <end position="54"/>
    </location>
</feature>
<dbReference type="RefSeq" id="WP_313763133.1">
    <property type="nucleotide sequence ID" value="NZ_BAAAVH010000107.1"/>
</dbReference>